<dbReference type="Pfam" id="PF08534">
    <property type="entry name" value="Redoxin"/>
    <property type="match status" value="1"/>
</dbReference>
<dbReference type="PANTHER" id="PTHR42801:SF21">
    <property type="entry name" value="BCPB PROTEIN"/>
    <property type="match status" value="1"/>
</dbReference>
<dbReference type="Gene3D" id="3.40.30.10">
    <property type="entry name" value="Glutaredoxin"/>
    <property type="match status" value="1"/>
</dbReference>
<dbReference type="SUPFAM" id="SSF52833">
    <property type="entry name" value="Thioredoxin-like"/>
    <property type="match status" value="1"/>
</dbReference>
<dbReference type="InterPro" id="IPR013740">
    <property type="entry name" value="Redoxin"/>
</dbReference>
<protein>
    <submittedName>
        <fullName evidence="6">Peroxiredoxin</fullName>
    </submittedName>
</protein>
<dbReference type="AlphaFoldDB" id="A0A2K9NXK3"/>
<name>A0A2K9NXK3_BACTC</name>
<reference evidence="6 7" key="1">
    <citation type="submission" date="2018-01" db="EMBL/GenBank/DDBJ databases">
        <title>Complete genome sequence of Bacteriovorax stolpii DSM12778.</title>
        <authorList>
            <person name="Tang B."/>
            <person name="Chang J."/>
        </authorList>
    </citation>
    <scope>NUCLEOTIDE SEQUENCE [LARGE SCALE GENOMIC DNA]</scope>
    <source>
        <strain evidence="6 7">DSM 12778</strain>
    </source>
</reference>
<keyword evidence="7" id="KW-1185">Reference proteome</keyword>
<keyword evidence="5" id="KW-0676">Redox-active center</keyword>
<keyword evidence="2" id="KW-0049">Antioxidant</keyword>
<dbReference type="InterPro" id="IPR050924">
    <property type="entry name" value="Peroxiredoxin_BCP/PrxQ"/>
</dbReference>
<dbReference type="Proteomes" id="UP000235584">
    <property type="component" value="Chromosome"/>
</dbReference>
<dbReference type="PANTHER" id="PTHR42801">
    <property type="entry name" value="THIOREDOXIN-DEPENDENT PEROXIDE REDUCTASE"/>
    <property type="match status" value="1"/>
</dbReference>
<evidence type="ECO:0000256" key="1">
    <source>
        <dbReference type="ARBA" id="ARBA00022559"/>
    </source>
</evidence>
<accession>A0A2K9NXK3</accession>
<keyword evidence="4" id="KW-1015">Disulfide bond</keyword>
<keyword evidence="1" id="KW-0575">Peroxidase</keyword>
<evidence type="ECO:0000256" key="3">
    <source>
        <dbReference type="ARBA" id="ARBA00023002"/>
    </source>
</evidence>
<dbReference type="EMBL" id="CP025704">
    <property type="protein sequence ID" value="AUN99805.1"/>
    <property type="molecule type" value="Genomic_DNA"/>
</dbReference>
<gene>
    <name evidence="6" type="ORF">C0V70_17175</name>
</gene>
<evidence type="ECO:0000256" key="2">
    <source>
        <dbReference type="ARBA" id="ARBA00022862"/>
    </source>
</evidence>
<dbReference type="PROSITE" id="PS51352">
    <property type="entry name" value="THIOREDOXIN_2"/>
    <property type="match status" value="1"/>
</dbReference>
<proteinExistence type="predicted"/>
<evidence type="ECO:0000256" key="4">
    <source>
        <dbReference type="ARBA" id="ARBA00023157"/>
    </source>
</evidence>
<evidence type="ECO:0000313" key="6">
    <source>
        <dbReference type="EMBL" id="AUN99805.1"/>
    </source>
</evidence>
<evidence type="ECO:0000313" key="7">
    <source>
        <dbReference type="Proteomes" id="UP000235584"/>
    </source>
</evidence>
<evidence type="ECO:0000256" key="5">
    <source>
        <dbReference type="ARBA" id="ARBA00023284"/>
    </source>
</evidence>
<dbReference type="GO" id="GO:0005737">
    <property type="term" value="C:cytoplasm"/>
    <property type="evidence" value="ECO:0007669"/>
    <property type="project" value="TreeGrafter"/>
</dbReference>
<dbReference type="InterPro" id="IPR036249">
    <property type="entry name" value="Thioredoxin-like_sf"/>
</dbReference>
<organism evidence="6 7">
    <name type="scientific">Bacteriovorax stolpii</name>
    <name type="common">Bdellovibrio stolpii</name>
    <dbReference type="NCBI Taxonomy" id="960"/>
    <lineage>
        <taxon>Bacteria</taxon>
        <taxon>Pseudomonadati</taxon>
        <taxon>Bdellovibrionota</taxon>
        <taxon>Bacteriovoracia</taxon>
        <taxon>Bacteriovoracales</taxon>
        <taxon>Bacteriovoracaceae</taxon>
        <taxon>Bacteriovorax</taxon>
    </lineage>
</organism>
<dbReference type="KEGG" id="bsto:C0V70_17175"/>
<dbReference type="GO" id="GO:0034599">
    <property type="term" value="P:cellular response to oxidative stress"/>
    <property type="evidence" value="ECO:0007669"/>
    <property type="project" value="TreeGrafter"/>
</dbReference>
<dbReference type="InterPro" id="IPR013766">
    <property type="entry name" value="Thioredoxin_domain"/>
</dbReference>
<keyword evidence="3" id="KW-0560">Oxidoreductase</keyword>
<dbReference type="GO" id="GO:0045454">
    <property type="term" value="P:cell redox homeostasis"/>
    <property type="evidence" value="ECO:0007669"/>
    <property type="project" value="TreeGrafter"/>
</dbReference>
<dbReference type="CDD" id="cd03017">
    <property type="entry name" value="PRX_BCP"/>
    <property type="match status" value="1"/>
</dbReference>
<sequence>MKDLFNLPKDLPVPHDDGATDHLEGMSLPSLVLHTTEDREVNIRNLAKQPTIIFFYPRTGVPNESVPEGWDMIPGARGCTPQSCGFRDLHQEFKTLGYAVFGASTQTTEFQQEFVERNHIPFEILSDEDLALTEALELPTFEFNGETLIKRMVLILENEKIEKVFYPVFPPDKNAEVVLDWIQSQLK</sequence>
<dbReference type="GO" id="GO:0008379">
    <property type="term" value="F:thioredoxin peroxidase activity"/>
    <property type="evidence" value="ECO:0007669"/>
    <property type="project" value="TreeGrafter"/>
</dbReference>